<dbReference type="NCBIfam" id="TIGR01470">
    <property type="entry name" value="cysG_Nterm"/>
    <property type="match status" value="1"/>
</dbReference>
<dbReference type="Pfam" id="PF14824">
    <property type="entry name" value="Sirohm_synth_M"/>
    <property type="match status" value="1"/>
</dbReference>
<gene>
    <name evidence="8" type="ORF">FA047_01845</name>
</gene>
<dbReference type="Gene3D" id="3.30.160.110">
    <property type="entry name" value="Siroheme synthase, domain 2"/>
    <property type="match status" value="1"/>
</dbReference>
<evidence type="ECO:0000256" key="3">
    <source>
        <dbReference type="ARBA" id="ARBA00023002"/>
    </source>
</evidence>
<keyword evidence="3" id="KW-0560">Oxidoreductase</keyword>
<dbReference type="GO" id="GO:0043115">
    <property type="term" value="F:precorrin-2 dehydrogenase activity"/>
    <property type="evidence" value="ECO:0007669"/>
    <property type="project" value="UniProtKB-EC"/>
</dbReference>
<feature type="domain" description="Siroheme synthase central" evidence="7">
    <location>
        <begin position="126"/>
        <end position="147"/>
    </location>
</feature>
<comment type="pathway">
    <text evidence="1">Porphyrin-containing compound metabolism; siroheme biosynthesis; sirohydrochlorin from precorrin-2: step 1/1.</text>
</comment>
<dbReference type="PANTHER" id="PTHR35330">
    <property type="entry name" value="SIROHEME BIOSYNTHESIS PROTEIN MET8"/>
    <property type="match status" value="1"/>
</dbReference>
<dbReference type="OrthoDB" id="45564at2"/>
<reference evidence="8 9" key="1">
    <citation type="submission" date="2019-04" db="EMBL/GenBank/DDBJ databases">
        <title>Pedobacter sp. RP-3-15 sp. nov., isolated from Arctic soil.</title>
        <authorList>
            <person name="Dahal R.H."/>
            <person name="Kim D.-U."/>
        </authorList>
    </citation>
    <scope>NUCLEOTIDE SEQUENCE [LARGE SCALE GENOMIC DNA]</scope>
    <source>
        <strain evidence="8 9">RP-3-15</strain>
    </source>
</reference>
<dbReference type="SUPFAM" id="SSF51735">
    <property type="entry name" value="NAD(P)-binding Rossmann-fold domains"/>
    <property type="match status" value="1"/>
</dbReference>
<evidence type="ECO:0000259" key="7">
    <source>
        <dbReference type="Pfam" id="PF14824"/>
    </source>
</evidence>
<dbReference type="InterPro" id="IPR006367">
    <property type="entry name" value="Sirohaem_synthase_N"/>
</dbReference>
<comment type="caution">
    <text evidence="8">The sequence shown here is derived from an EMBL/GenBank/DDBJ whole genome shotgun (WGS) entry which is preliminary data.</text>
</comment>
<evidence type="ECO:0000256" key="5">
    <source>
        <dbReference type="ARBA" id="ARBA00023244"/>
    </source>
</evidence>
<protein>
    <recommendedName>
        <fullName evidence="2">precorrin-2 dehydrogenase</fullName>
        <ecNumber evidence="2">1.3.1.76</ecNumber>
    </recommendedName>
</protein>
<dbReference type="RefSeq" id="WP_136834283.1">
    <property type="nucleotide sequence ID" value="NZ_SWBQ01000001.1"/>
</dbReference>
<dbReference type="UniPathway" id="UPA00262">
    <property type="reaction ID" value="UER00222"/>
</dbReference>
<evidence type="ECO:0000256" key="4">
    <source>
        <dbReference type="ARBA" id="ARBA00023027"/>
    </source>
</evidence>
<dbReference type="GO" id="GO:0004325">
    <property type="term" value="F:ferrochelatase activity"/>
    <property type="evidence" value="ECO:0007669"/>
    <property type="project" value="InterPro"/>
</dbReference>
<dbReference type="GO" id="GO:0019354">
    <property type="term" value="P:siroheme biosynthetic process"/>
    <property type="evidence" value="ECO:0007669"/>
    <property type="project" value="UniProtKB-UniPathway"/>
</dbReference>
<dbReference type="AlphaFoldDB" id="A0A4U1CN10"/>
<evidence type="ECO:0000313" key="9">
    <source>
        <dbReference type="Proteomes" id="UP000307244"/>
    </source>
</evidence>
<keyword evidence="5" id="KW-0627">Porphyrin biosynthesis</keyword>
<accession>A0A4U1CN10</accession>
<dbReference type="InterPro" id="IPR028281">
    <property type="entry name" value="Sirohaem_synthase_central"/>
</dbReference>
<keyword evidence="9" id="KW-1185">Reference proteome</keyword>
<dbReference type="Gene3D" id="3.40.50.720">
    <property type="entry name" value="NAD(P)-binding Rossmann-like Domain"/>
    <property type="match status" value="1"/>
</dbReference>
<keyword evidence="4" id="KW-0520">NAD</keyword>
<dbReference type="Proteomes" id="UP000307244">
    <property type="component" value="Unassembled WGS sequence"/>
</dbReference>
<dbReference type="InterPro" id="IPR036291">
    <property type="entry name" value="NAD(P)-bd_dom_sf"/>
</dbReference>
<evidence type="ECO:0000256" key="6">
    <source>
        <dbReference type="ARBA" id="ARBA00047561"/>
    </source>
</evidence>
<evidence type="ECO:0000256" key="1">
    <source>
        <dbReference type="ARBA" id="ARBA00005010"/>
    </source>
</evidence>
<organism evidence="8 9">
    <name type="scientific">Pedobacter frigoris</name>
    <dbReference type="NCBI Taxonomy" id="2571272"/>
    <lineage>
        <taxon>Bacteria</taxon>
        <taxon>Pseudomonadati</taxon>
        <taxon>Bacteroidota</taxon>
        <taxon>Sphingobacteriia</taxon>
        <taxon>Sphingobacteriales</taxon>
        <taxon>Sphingobacteriaceae</taxon>
        <taxon>Pedobacter</taxon>
    </lineage>
</organism>
<dbReference type="EC" id="1.3.1.76" evidence="2"/>
<dbReference type="EMBL" id="SWBQ01000001">
    <property type="protein sequence ID" value="TKC08864.1"/>
    <property type="molecule type" value="Genomic_DNA"/>
</dbReference>
<evidence type="ECO:0000313" key="8">
    <source>
        <dbReference type="EMBL" id="TKC08864.1"/>
    </source>
</evidence>
<proteinExistence type="predicted"/>
<dbReference type="InterPro" id="IPR028161">
    <property type="entry name" value="Met8-like"/>
</dbReference>
<evidence type="ECO:0000256" key="2">
    <source>
        <dbReference type="ARBA" id="ARBA00012400"/>
    </source>
</evidence>
<name>A0A4U1CN10_9SPHI</name>
<dbReference type="PANTHER" id="PTHR35330:SF1">
    <property type="entry name" value="SIROHEME BIOSYNTHESIS PROTEIN MET8"/>
    <property type="match status" value="1"/>
</dbReference>
<sequence length="194" mass="21386">MEGNQLFPVFIKLNTIHTVLIGAGNVGLEKLSALLSNSPEAKVTVIGLEVIPEIQELAAGFDRVNIQNRAFKAEDLDYADLVIAATNNAQLNEEIRVQADLRHLLVNFADKPDLCNFYLGSVVKKGDLKIAISTNGKSPTIAKRLKEVLDESIPEELDTTLQQMNTLRNSLQGDFSSKVKKLNEVTEILTKDLK</sequence>
<dbReference type="Pfam" id="PF13241">
    <property type="entry name" value="NAD_binding_7"/>
    <property type="match status" value="1"/>
</dbReference>
<dbReference type="SUPFAM" id="SSF75615">
    <property type="entry name" value="Siroheme synthase middle domains-like"/>
    <property type="match status" value="1"/>
</dbReference>
<comment type="catalytic activity">
    <reaction evidence="6">
        <text>precorrin-2 + NAD(+) = sirohydrochlorin + NADH + 2 H(+)</text>
        <dbReference type="Rhea" id="RHEA:15613"/>
        <dbReference type="ChEBI" id="CHEBI:15378"/>
        <dbReference type="ChEBI" id="CHEBI:57540"/>
        <dbReference type="ChEBI" id="CHEBI:57945"/>
        <dbReference type="ChEBI" id="CHEBI:58351"/>
        <dbReference type="ChEBI" id="CHEBI:58827"/>
        <dbReference type="EC" id="1.3.1.76"/>
    </reaction>
</comment>